<proteinExistence type="predicted"/>
<dbReference type="PANTHER" id="PTHR24127:SF1">
    <property type="entry name" value="ANKYRIN REPEAT AND EF-HAND DOMAIN-CONTAINING PROTEIN 1"/>
    <property type="match status" value="1"/>
</dbReference>
<dbReference type="RefSeq" id="WP_162330917.1">
    <property type="nucleotide sequence ID" value="NZ_CP048113.1"/>
</dbReference>
<evidence type="ECO:0000313" key="1">
    <source>
        <dbReference type="EMBL" id="QHS59220.1"/>
    </source>
</evidence>
<dbReference type="Gene3D" id="1.25.40.20">
    <property type="entry name" value="Ankyrin repeat-containing domain"/>
    <property type="match status" value="1"/>
</dbReference>
<dbReference type="SMART" id="SM00248">
    <property type="entry name" value="ANK"/>
    <property type="match status" value="3"/>
</dbReference>
<dbReference type="SUPFAM" id="SSF48403">
    <property type="entry name" value="Ankyrin repeat"/>
    <property type="match status" value="1"/>
</dbReference>
<dbReference type="InterPro" id="IPR036770">
    <property type="entry name" value="Ankyrin_rpt-contain_sf"/>
</dbReference>
<dbReference type="AlphaFoldDB" id="A0A6B9ZA79"/>
<organism evidence="1 2">
    <name type="scientific">Chitinophaga agri</name>
    <dbReference type="NCBI Taxonomy" id="2703787"/>
    <lineage>
        <taxon>Bacteria</taxon>
        <taxon>Pseudomonadati</taxon>
        <taxon>Bacteroidota</taxon>
        <taxon>Chitinophagia</taxon>
        <taxon>Chitinophagales</taxon>
        <taxon>Chitinophagaceae</taxon>
        <taxon>Chitinophaga</taxon>
    </lineage>
</organism>
<dbReference type="KEGG" id="chih:GWR21_06370"/>
<dbReference type="EMBL" id="CP048113">
    <property type="protein sequence ID" value="QHS59220.1"/>
    <property type="molecule type" value="Genomic_DNA"/>
</dbReference>
<name>A0A6B9ZA79_9BACT</name>
<dbReference type="InterPro" id="IPR052801">
    <property type="entry name" value="Ankyrin-EF-hand"/>
</dbReference>
<protein>
    <submittedName>
        <fullName evidence="1">Ankyrin repeat domain-containing protein</fullName>
    </submittedName>
</protein>
<dbReference type="PANTHER" id="PTHR24127">
    <property type="entry name" value="ANKYRIN REPEAT AND EF-HAND DOMAIN-CONTAINING PROTEIN 1"/>
    <property type="match status" value="1"/>
</dbReference>
<accession>A0A6B9ZA79</accession>
<dbReference type="Proteomes" id="UP000476411">
    <property type="component" value="Chromosome"/>
</dbReference>
<reference evidence="1 2" key="1">
    <citation type="submission" date="2020-01" db="EMBL/GenBank/DDBJ databases">
        <title>Complete genome sequence of Chitinophaga sp. H33E-04 isolated from quinoa roots.</title>
        <authorList>
            <person name="Weon H.-Y."/>
            <person name="Lee S.A."/>
        </authorList>
    </citation>
    <scope>NUCLEOTIDE SEQUENCE [LARGE SCALE GENOMIC DNA]</scope>
    <source>
        <strain evidence="1 2">H33E-04</strain>
    </source>
</reference>
<keyword evidence="2" id="KW-1185">Reference proteome</keyword>
<evidence type="ECO:0000313" key="2">
    <source>
        <dbReference type="Proteomes" id="UP000476411"/>
    </source>
</evidence>
<gene>
    <name evidence="1" type="ORF">GWR21_06370</name>
</gene>
<sequence length="134" mass="14746">MLDEIGVNATNDLGETPLIVAAYLNRINVLKKIIGGVDNVDYKVAGTFTESALLEACAHRRLDSIKLLVDAGARLEQVDRFGLTPLAKIFTNIFSDPLPCATYLISKGAKITAKVMELGMSWNQEKMSRYLTKK</sequence>
<dbReference type="InterPro" id="IPR002110">
    <property type="entry name" value="Ankyrin_rpt"/>
</dbReference>